<keyword evidence="3" id="KW-1185">Reference proteome</keyword>
<accession>A0AB34HGA9</accession>
<comment type="caution">
    <text evidence="2">The sequence shown here is derived from an EMBL/GenBank/DDBJ whole genome shotgun (WGS) entry which is preliminary data.</text>
</comment>
<reference evidence="2 3" key="1">
    <citation type="submission" date="2022-11" db="EMBL/GenBank/DDBJ databases">
        <title>Whole genome sequence of Eschrichtius robustus ER-17-0199.</title>
        <authorList>
            <person name="Bruniche-Olsen A."/>
            <person name="Black A.N."/>
            <person name="Fields C.J."/>
            <person name="Walden K."/>
            <person name="Dewoody J.A."/>
        </authorList>
    </citation>
    <scope>NUCLEOTIDE SEQUENCE [LARGE SCALE GENOMIC DNA]</scope>
    <source>
        <strain evidence="2">ER-17-0199</strain>
        <tissue evidence="2">Blubber</tissue>
    </source>
</reference>
<dbReference type="Proteomes" id="UP001159641">
    <property type="component" value="Unassembled WGS sequence"/>
</dbReference>
<feature type="compositionally biased region" description="Pro residues" evidence="1">
    <location>
        <begin position="309"/>
        <end position="320"/>
    </location>
</feature>
<evidence type="ECO:0000313" key="3">
    <source>
        <dbReference type="Proteomes" id="UP001159641"/>
    </source>
</evidence>
<feature type="compositionally biased region" description="Low complexity" evidence="1">
    <location>
        <begin position="109"/>
        <end position="126"/>
    </location>
</feature>
<name>A0AB34HGA9_ESCRO</name>
<organism evidence="2 3">
    <name type="scientific">Eschrichtius robustus</name>
    <name type="common">California gray whale</name>
    <name type="synonym">Eschrichtius gibbosus</name>
    <dbReference type="NCBI Taxonomy" id="9764"/>
    <lineage>
        <taxon>Eukaryota</taxon>
        <taxon>Metazoa</taxon>
        <taxon>Chordata</taxon>
        <taxon>Craniata</taxon>
        <taxon>Vertebrata</taxon>
        <taxon>Euteleostomi</taxon>
        <taxon>Mammalia</taxon>
        <taxon>Eutheria</taxon>
        <taxon>Laurasiatheria</taxon>
        <taxon>Artiodactyla</taxon>
        <taxon>Whippomorpha</taxon>
        <taxon>Cetacea</taxon>
        <taxon>Mysticeti</taxon>
        <taxon>Eschrichtiidae</taxon>
        <taxon>Eschrichtius</taxon>
    </lineage>
</organism>
<feature type="region of interest" description="Disordered" evidence="1">
    <location>
        <begin position="109"/>
        <end position="183"/>
    </location>
</feature>
<evidence type="ECO:0000313" key="2">
    <source>
        <dbReference type="EMBL" id="KAJ8790529.1"/>
    </source>
</evidence>
<proteinExistence type="predicted"/>
<sequence>MQMLNYGLSRTRWKQRDDLGGQCNHPDEGWWWFISSGSSPKDIISTTVAEPYRTCFTAGGSKTSPVEQQPELQQPQDTVSLPLPPLPHATPDPFTLYTSRADIPALGAGTTSRRAAGAGWAPARRGGAPGLGARAGGESGGGAPLRRLPVRQRVRRAMSSSLEVAQGEAEAGGRAAPSSLLSPKRAARVSGSGEGLGLLAGAAWPRSPVVGGLPAEAGLAGRAAADREGSAPAAAPGLRARGRPQSGGRAGDAEGWVLGERVCGAGSAAGVAVAALAAAAAAAAAALLVRQLPDHVQPSQRPGAGSPGAPQPGPAPPPAPAAGAEKPWQALPCPRRSERLYGCWEGE</sequence>
<dbReference type="EMBL" id="JAIQCJ010001354">
    <property type="protein sequence ID" value="KAJ8790529.1"/>
    <property type="molecule type" value="Genomic_DNA"/>
</dbReference>
<protein>
    <submittedName>
        <fullName evidence="2">Uncharacterized protein</fullName>
    </submittedName>
</protein>
<feature type="region of interest" description="Disordered" evidence="1">
    <location>
        <begin position="221"/>
        <end position="252"/>
    </location>
</feature>
<evidence type="ECO:0000256" key="1">
    <source>
        <dbReference type="SAM" id="MobiDB-lite"/>
    </source>
</evidence>
<feature type="compositionally biased region" description="Gly residues" evidence="1">
    <location>
        <begin position="127"/>
        <end position="143"/>
    </location>
</feature>
<dbReference type="AlphaFoldDB" id="A0AB34HGA9"/>
<feature type="compositionally biased region" description="Low complexity" evidence="1">
    <location>
        <begin position="297"/>
        <end position="308"/>
    </location>
</feature>
<gene>
    <name evidence="2" type="ORF">J1605_004502</name>
</gene>
<feature type="compositionally biased region" description="Low complexity" evidence="1">
    <location>
        <begin position="163"/>
        <end position="176"/>
    </location>
</feature>
<feature type="compositionally biased region" description="Low complexity" evidence="1">
    <location>
        <begin position="230"/>
        <end position="239"/>
    </location>
</feature>
<feature type="region of interest" description="Disordered" evidence="1">
    <location>
        <begin position="296"/>
        <end position="331"/>
    </location>
</feature>